<dbReference type="Proteomes" id="UP000886607">
    <property type="component" value="Unassembled WGS sequence"/>
</dbReference>
<dbReference type="EMBL" id="BKBQ01000005">
    <property type="protein sequence ID" value="GEQ53669.1"/>
    <property type="molecule type" value="Genomic_DNA"/>
</dbReference>
<accession>A0AAN4RJF8</accession>
<evidence type="ECO:0000259" key="1">
    <source>
        <dbReference type="PROSITE" id="PS51733"/>
    </source>
</evidence>
<dbReference type="GeneID" id="69985367"/>
<dbReference type="InterPro" id="IPR004143">
    <property type="entry name" value="BPL_LPL_catalytic"/>
</dbReference>
<dbReference type="SUPFAM" id="SSF55681">
    <property type="entry name" value="Class II aaRS and biotin synthetases"/>
    <property type="match status" value="1"/>
</dbReference>
<dbReference type="Proteomes" id="UP000886597">
    <property type="component" value="Unassembled WGS sequence"/>
</dbReference>
<comment type="caution">
    <text evidence="3">The sequence shown here is derived from an EMBL/GenBank/DDBJ whole genome shotgun (WGS) entry which is preliminary data.</text>
</comment>
<dbReference type="Pfam" id="PF21948">
    <property type="entry name" value="LplA-B_cat"/>
    <property type="match status" value="1"/>
</dbReference>
<dbReference type="AlphaFoldDB" id="A0AAN4RJF8"/>
<gene>
    <name evidence="3" type="primary">lplA_1</name>
    <name evidence="2" type="ORF">TK11N_05130</name>
    <name evidence="3" type="ORF">TK2N_05130</name>
</gene>
<evidence type="ECO:0000313" key="4">
    <source>
        <dbReference type="Proteomes" id="UP000886597"/>
    </source>
</evidence>
<dbReference type="PROSITE" id="PS51733">
    <property type="entry name" value="BPL_LPL_CATALYTIC"/>
    <property type="match status" value="1"/>
</dbReference>
<dbReference type="KEGG" id="tkr:C7K43_05350"/>
<dbReference type="InterPro" id="IPR045864">
    <property type="entry name" value="aa-tRNA-synth_II/BPL/LPL"/>
</dbReference>
<keyword evidence="3" id="KW-0436">Ligase</keyword>
<dbReference type="PANTHER" id="PTHR43679">
    <property type="entry name" value="OCTANOYLTRANSFERASE LIPM-RELATED"/>
    <property type="match status" value="1"/>
</dbReference>
<name>A0AAN4RJF8_9ENTE</name>
<dbReference type="Gene3D" id="3.30.930.10">
    <property type="entry name" value="Bira Bifunctional Protein, Domain 2"/>
    <property type="match status" value="1"/>
</dbReference>
<evidence type="ECO:0000313" key="5">
    <source>
        <dbReference type="Proteomes" id="UP000886607"/>
    </source>
</evidence>
<reference evidence="3" key="1">
    <citation type="submission" date="2019-08" db="EMBL/GenBank/DDBJ databases">
        <authorList>
            <person name="Ishikawa M."/>
            <person name="Suzuki T."/>
            <person name="Matsutani M."/>
        </authorList>
    </citation>
    <scope>NUCLEOTIDE SEQUENCE</scope>
    <source>
        <strain evidence="3">7C1</strain>
        <strain evidence="2">8C4</strain>
    </source>
</reference>
<dbReference type="EMBL" id="BKBO01000005">
    <property type="protein sequence ID" value="GEQ48661.1"/>
    <property type="molecule type" value="Genomic_DNA"/>
</dbReference>
<dbReference type="GO" id="GO:0140096">
    <property type="term" value="F:catalytic activity, acting on a protein"/>
    <property type="evidence" value="ECO:0007669"/>
    <property type="project" value="UniProtKB-ARBA"/>
</dbReference>
<sequence length="271" mass="31017">METILLDQKVFTKETAMIPFALTDVLTETAGETNTNLLHFWQFEQTFILGMKDTRVDHLSAGIDVIKDNGYDPVIRNAGGLGVISDQGVLNISWIFPKEQISIDQAYEKMVTLIQKAIPELDIKAYEISHSYCPGKFDLSVEGKKIAGIAQRRVKEGTAVMMYLSVFGNQNKRSEIVQEFYQKSLAENYGKNGYPDVWPSSMTTLSEVLHRPLTIQETKRRFLQALKIDEPAQNALNWIEENEQANQFEKKMKSMQQRNKQLEEINHVRIL</sequence>
<evidence type="ECO:0000313" key="3">
    <source>
        <dbReference type="EMBL" id="GEQ53669.1"/>
    </source>
</evidence>
<dbReference type="GO" id="GO:0009249">
    <property type="term" value="P:protein lipoylation"/>
    <property type="evidence" value="ECO:0007669"/>
    <property type="project" value="UniProtKB-ARBA"/>
</dbReference>
<dbReference type="GO" id="GO:0016874">
    <property type="term" value="F:ligase activity"/>
    <property type="evidence" value="ECO:0007669"/>
    <property type="project" value="UniProtKB-KW"/>
</dbReference>
<dbReference type="CDD" id="cd16443">
    <property type="entry name" value="LplA"/>
    <property type="match status" value="1"/>
</dbReference>
<reference evidence="3" key="2">
    <citation type="journal article" date="2020" name="Int. Dairy J.">
        <title>Lactic acid bacterial diversity in Brie cheese focusing on salt concentration and pH of isolation medium and characterisation of halophilic and alkaliphilic lactic acid bacterial isolates.</title>
        <authorList>
            <person name="Unno R."/>
            <person name="Matsutani M."/>
            <person name="Suzuki T."/>
            <person name="Kodama K."/>
            <person name="Matsushita H."/>
            <person name="Yamasato K."/>
            <person name="Koizumi Y."/>
            <person name="Ishikawa M."/>
        </authorList>
    </citation>
    <scope>NUCLEOTIDE SEQUENCE</scope>
    <source>
        <strain evidence="3">7C1</strain>
        <strain evidence="2">8C4</strain>
    </source>
</reference>
<protein>
    <submittedName>
        <fullName evidence="3">Lipoate-protein ligase A</fullName>
    </submittedName>
</protein>
<feature type="domain" description="BPL/LPL catalytic" evidence="1">
    <location>
        <begin position="32"/>
        <end position="213"/>
    </location>
</feature>
<evidence type="ECO:0000313" key="2">
    <source>
        <dbReference type="EMBL" id="GEQ48661.1"/>
    </source>
</evidence>
<proteinExistence type="predicted"/>
<organism evidence="3 4">
    <name type="scientific">Tetragenococcus koreensis</name>
    <dbReference type="NCBI Taxonomy" id="290335"/>
    <lineage>
        <taxon>Bacteria</taxon>
        <taxon>Bacillati</taxon>
        <taxon>Bacillota</taxon>
        <taxon>Bacilli</taxon>
        <taxon>Lactobacillales</taxon>
        <taxon>Enterococcaceae</taxon>
        <taxon>Tetragenococcus</taxon>
    </lineage>
</organism>
<keyword evidence="5" id="KW-1185">Reference proteome</keyword>
<dbReference type="GO" id="GO:0016740">
    <property type="term" value="F:transferase activity"/>
    <property type="evidence" value="ECO:0007669"/>
    <property type="project" value="UniProtKB-ARBA"/>
</dbReference>
<dbReference type="RefSeq" id="WP_124005919.1">
    <property type="nucleotide sequence ID" value="NZ_BJYN01000009.1"/>
</dbReference>
<dbReference type="InterPro" id="IPR050664">
    <property type="entry name" value="Octanoyltrans_LipM/LipL"/>
</dbReference>
<dbReference type="PANTHER" id="PTHR43679:SF2">
    <property type="entry name" value="OCTANOYL-[GCVH]:PROTEIN N-OCTANOYLTRANSFERASE"/>
    <property type="match status" value="1"/>
</dbReference>